<keyword evidence="3" id="KW-0822">Tryptophan biosynthesis</keyword>
<keyword evidence="2 6" id="KW-0808">Transferase</keyword>
<dbReference type="EMBL" id="VTUX01000011">
    <property type="protein sequence ID" value="KAA1188208.1"/>
    <property type="molecule type" value="Genomic_DNA"/>
</dbReference>
<dbReference type="InterPro" id="IPR035902">
    <property type="entry name" value="Nuc_phospho_transferase"/>
</dbReference>
<protein>
    <submittedName>
        <fullName evidence="6">Glycosyl transferase family protein</fullName>
    </submittedName>
</protein>
<dbReference type="AlphaFoldDB" id="A0A5B0WP37"/>
<dbReference type="SUPFAM" id="SSF52418">
    <property type="entry name" value="Nucleoside phosphorylase/phosphoribosyltransferase catalytic domain"/>
    <property type="match status" value="1"/>
</dbReference>
<evidence type="ECO:0000313" key="6">
    <source>
        <dbReference type="EMBL" id="KAA1188208.1"/>
    </source>
</evidence>
<dbReference type="Gene3D" id="1.20.970.10">
    <property type="entry name" value="Transferase, Pyrimidine Nucleoside Phosphorylase, Chain C"/>
    <property type="match status" value="1"/>
</dbReference>
<dbReference type="PANTHER" id="PTHR43285">
    <property type="entry name" value="ANTHRANILATE PHOSPHORIBOSYLTRANSFERASE"/>
    <property type="match status" value="1"/>
</dbReference>
<keyword evidence="1" id="KW-0328">Glycosyltransferase</keyword>
<keyword evidence="3" id="KW-0057">Aromatic amino acid biosynthesis</keyword>
<dbReference type="SUPFAM" id="SSF47648">
    <property type="entry name" value="Nucleoside phosphorylase/phosphoribosyltransferase N-terminal domain"/>
    <property type="match status" value="1"/>
</dbReference>
<feature type="domain" description="Glycosyl transferase family 3 N-terminal" evidence="5">
    <location>
        <begin position="23"/>
        <end position="79"/>
    </location>
</feature>
<accession>A0A5B0WP37</accession>
<dbReference type="GO" id="GO:0005829">
    <property type="term" value="C:cytosol"/>
    <property type="evidence" value="ECO:0007669"/>
    <property type="project" value="TreeGrafter"/>
</dbReference>
<name>A0A5B0WP37_9GAMM</name>
<organism evidence="6 7">
    <name type="scientific">Pseudohalioglobus sediminis</name>
    <dbReference type="NCBI Taxonomy" id="2606449"/>
    <lineage>
        <taxon>Bacteria</taxon>
        <taxon>Pseudomonadati</taxon>
        <taxon>Pseudomonadota</taxon>
        <taxon>Gammaproteobacteria</taxon>
        <taxon>Cellvibrionales</taxon>
        <taxon>Halieaceae</taxon>
        <taxon>Pseudohalioglobus</taxon>
    </lineage>
</organism>
<dbReference type="InterPro" id="IPR036320">
    <property type="entry name" value="Glycosyl_Trfase_fam3_N_dom_sf"/>
</dbReference>
<evidence type="ECO:0000313" key="7">
    <source>
        <dbReference type="Proteomes" id="UP000323708"/>
    </source>
</evidence>
<dbReference type="NCBIfam" id="NF006564">
    <property type="entry name" value="PRK09071.1"/>
    <property type="match status" value="1"/>
</dbReference>
<keyword evidence="3" id="KW-0028">Amino-acid biosynthesis</keyword>
<proteinExistence type="predicted"/>
<dbReference type="PANTHER" id="PTHR43285:SF2">
    <property type="entry name" value="ANTHRANILATE PHOSPHORIBOSYLTRANSFERASE"/>
    <property type="match status" value="1"/>
</dbReference>
<dbReference type="GO" id="GO:0004048">
    <property type="term" value="F:anthranilate phosphoribosyltransferase activity"/>
    <property type="evidence" value="ECO:0007669"/>
    <property type="project" value="InterPro"/>
</dbReference>
<dbReference type="Gene3D" id="3.40.1030.10">
    <property type="entry name" value="Nucleoside phosphorylase/phosphoribosyltransferase catalytic domain"/>
    <property type="match status" value="1"/>
</dbReference>
<evidence type="ECO:0000256" key="2">
    <source>
        <dbReference type="ARBA" id="ARBA00022679"/>
    </source>
</evidence>
<gene>
    <name evidence="6" type="ORF">F0M18_19435</name>
</gene>
<keyword evidence="7" id="KW-1185">Reference proteome</keyword>
<dbReference type="InterPro" id="IPR017459">
    <property type="entry name" value="Glycosyl_Trfase_fam3_N_dom"/>
</dbReference>
<sequence>MSQFTQAAEEHPFAPYVRILGKGKSGSRSLQRNEAAEAFSMILRGEVEAVQLGAFLMLLRVKEETGDELAGFVDACRQQMVQPPADLQADLDWSSYAGKKHQHPWYLLSLLLISGAGYRVLVHGSDGHTAGRLYTEQAMRELGLPVASDWQQAATQIEQQQLSYLPLRAFCPALHELILLRPLLGLRSPVNTLTRLLNPLTAPASLQSVFHPAYSALHQRADTLLGQANAGVFKGESGEIEVRPHADTQFYRLHDGHIDEHTLPRVLTGRAVPVEQPAVAPLLAMWRGSAADAYGLNAVLATTAAALMVLEPDWGMPACVAAAQDMWAARDRERLD</sequence>
<dbReference type="Pfam" id="PF02885">
    <property type="entry name" value="Glycos_trans_3N"/>
    <property type="match status" value="1"/>
</dbReference>
<dbReference type="Pfam" id="PF00591">
    <property type="entry name" value="Glycos_transf_3"/>
    <property type="match status" value="1"/>
</dbReference>
<evidence type="ECO:0000259" key="4">
    <source>
        <dbReference type="Pfam" id="PF00591"/>
    </source>
</evidence>
<dbReference type="InterPro" id="IPR000312">
    <property type="entry name" value="Glycosyl_Trfase_fam3"/>
</dbReference>
<evidence type="ECO:0000256" key="3">
    <source>
        <dbReference type="ARBA" id="ARBA00022822"/>
    </source>
</evidence>
<dbReference type="GO" id="GO:0000162">
    <property type="term" value="P:L-tryptophan biosynthetic process"/>
    <property type="evidence" value="ECO:0007669"/>
    <property type="project" value="UniProtKB-KW"/>
</dbReference>
<dbReference type="RefSeq" id="WP_149613128.1">
    <property type="nucleotide sequence ID" value="NZ_VTUX01000011.1"/>
</dbReference>
<dbReference type="Proteomes" id="UP000323708">
    <property type="component" value="Unassembled WGS sequence"/>
</dbReference>
<evidence type="ECO:0000259" key="5">
    <source>
        <dbReference type="Pfam" id="PF02885"/>
    </source>
</evidence>
<evidence type="ECO:0000256" key="1">
    <source>
        <dbReference type="ARBA" id="ARBA00022676"/>
    </source>
</evidence>
<dbReference type="InterPro" id="IPR005940">
    <property type="entry name" value="Anthranilate_Pribosyl_Tfrase"/>
</dbReference>
<reference evidence="6 7" key="1">
    <citation type="submission" date="2019-09" db="EMBL/GenBank/DDBJ databases">
        <authorList>
            <person name="Chen X.-Y."/>
        </authorList>
    </citation>
    <scope>NUCLEOTIDE SEQUENCE [LARGE SCALE GENOMIC DNA]</scope>
    <source>
        <strain evidence="6 7">NY5</strain>
    </source>
</reference>
<comment type="caution">
    <text evidence="6">The sequence shown here is derived from an EMBL/GenBank/DDBJ whole genome shotgun (WGS) entry which is preliminary data.</text>
</comment>
<feature type="domain" description="Glycosyl transferase family 3" evidence="4">
    <location>
        <begin position="111"/>
        <end position="264"/>
    </location>
</feature>